<dbReference type="AlphaFoldDB" id="A0A1I7CQW2"/>
<name>A0A1I7CQW2_9BACT</name>
<accession>A0A1I7CQW2</accession>
<proteinExistence type="predicted"/>
<dbReference type="EMBL" id="FPBF01000005">
    <property type="protein sequence ID" value="SFU01850.1"/>
    <property type="molecule type" value="Genomic_DNA"/>
</dbReference>
<dbReference type="Proteomes" id="UP000199673">
    <property type="component" value="Unassembled WGS sequence"/>
</dbReference>
<gene>
    <name evidence="1" type="ORF">SAMN04489724_3340</name>
</gene>
<evidence type="ECO:0000313" key="1">
    <source>
        <dbReference type="EMBL" id="SFU01850.1"/>
    </source>
</evidence>
<evidence type="ECO:0000313" key="2">
    <source>
        <dbReference type="Proteomes" id="UP000199673"/>
    </source>
</evidence>
<protein>
    <submittedName>
        <fullName evidence="1">Uncharacterized protein</fullName>
    </submittedName>
</protein>
<sequence length="49" mass="5769">MIFSNSVSVKFINLNYRHVKSSMSEVTHRGMIISQARFHMAFKRQNIII</sequence>
<organism evidence="1 2">
    <name type="scientific">Algoriphagus locisalis</name>
    <dbReference type="NCBI Taxonomy" id="305507"/>
    <lineage>
        <taxon>Bacteria</taxon>
        <taxon>Pseudomonadati</taxon>
        <taxon>Bacteroidota</taxon>
        <taxon>Cytophagia</taxon>
        <taxon>Cytophagales</taxon>
        <taxon>Cyclobacteriaceae</taxon>
        <taxon>Algoriphagus</taxon>
    </lineage>
</organism>
<keyword evidence="2" id="KW-1185">Reference proteome</keyword>
<reference evidence="2" key="1">
    <citation type="submission" date="2016-10" db="EMBL/GenBank/DDBJ databases">
        <authorList>
            <person name="Varghese N."/>
            <person name="Submissions S."/>
        </authorList>
    </citation>
    <scope>NUCLEOTIDE SEQUENCE [LARGE SCALE GENOMIC DNA]</scope>
    <source>
        <strain evidence="2">DSM 23445</strain>
    </source>
</reference>
<dbReference type="STRING" id="305507.SAMN04489724_3340"/>